<gene>
    <name evidence="1" type="ORF">R5W23_004538</name>
</gene>
<keyword evidence="2" id="KW-1185">Reference proteome</keyword>
<dbReference type="EMBL" id="JAXBLV010000023">
    <property type="protein sequence ID" value="MDY3558246.1"/>
    <property type="molecule type" value="Genomic_DNA"/>
</dbReference>
<dbReference type="Gene3D" id="3.30.160.250">
    <property type="match status" value="1"/>
</dbReference>
<dbReference type="Proteomes" id="UP001272242">
    <property type="component" value="Unassembled WGS sequence"/>
</dbReference>
<proteinExistence type="predicted"/>
<organism evidence="1 2">
    <name type="scientific">Gemmata algarum</name>
    <dbReference type="NCBI Taxonomy" id="2975278"/>
    <lineage>
        <taxon>Bacteria</taxon>
        <taxon>Pseudomonadati</taxon>
        <taxon>Planctomycetota</taxon>
        <taxon>Planctomycetia</taxon>
        <taxon>Gemmatales</taxon>
        <taxon>Gemmataceae</taxon>
        <taxon>Gemmata</taxon>
    </lineage>
</organism>
<name>A0ABU5ESB6_9BACT</name>
<protein>
    <recommendedName>
        <fullName evidence="3">DUF1902 domain-containing protein</fullName>
    </recommendedName>
</protein>
<dbReference type="SUPFAM" id="SSF143100">
    <property type="entry name" value="TTHA1013/TTHA0281-like"/>
    <property type="match status" value="1"/>
</dbReference>
<comment type="caution">
    <text evidence="1">The sequence shown here is derived from an EMBL/GenBank/DDBJ whole genome shotgun (WGS) entry which is preliminary data.</text>
</comment>
<evidence type="ECO:0000313" key="1">
    <source>
        <dbReference type="EMBL" id="MDY3558246.1"/>
    </source>
</evidence>
<evidence type="ECO:0000313" key="2">
    <source>
        <dbReference type="Proteomes" id="UP001272242"/>
    </source>
</evidence>
<evidence type="ECO:0008006" key="3">
    <source>
        <dbReference type="Google" id="ProtNLM"/>
    </source>
</evidence>
<reference evidence="2" key="1">
    <citation type="journal article" date="2023" name="Mar. Drugs">
        <title>Gemmata algarum, a Novel Planctomycete Isolated from an Algal Mat, Displays Antimicrobial Activity.</title>
        <authorList>
            <person name="Kumar G."/>
            <person name="Kallscheuer N."/>
            <person name="Kashif M."/>
            <person name="Ahamad S."/>
            <person name="Jagadeeshwari U."/>
            <person name="Pannikurungottu S."/>
            <person name="Haufschild T."/>
            <person name="Kabuu M."/>
            <person name="Sasikala C."/>
            <person name="Jogler C."/>
            <person name="Ramana C."/>
        </authorList>
    </citation>
    <scope>NUCLEOTIDE SEQUENCE [LARGE SCALE GENOMIC DNA]</scope>
    <source>
        <strain evidence="2">JC673</strain>
    </source>
</reference>
<dbReference type="InterPro" id="IPR035069">
    <property type="entry name" value="TTHA1013/TTHA0281-like"/>
</dbReference>
<dbReference type="RefSeq" id="WP_320685197.1">
    <property type="nucleotide sequence ID" value="NZ_JAXBLV010000023.1"/>
</dbReference>
<sequence>MKQITARTPLRIVFYRDKADRSVVVAHCLEFDLLGFGDTKHEAMNMLCEAIELQVSSAIKEQSPNVLFTPAPSEYYVMFAKGKDVAIGEMAIEFEAPDYKIEGVSAREYEDEDAECATA</sequence>
<accession>A0ABU5ESB6</accession>